<dbReference type="PROSITE" id="PS50191">
    <property type="entry name" value="CRAL_TRIO"/>
    <property type="match status" value="1"/>
</dbReference>
<dbReference type="EMBL" id="CAXHTA020000002">
    <property type="protein sequence ID" value="CAL5219443.1"/>
    <property type="molecule type" value="Genomic_DNA"/>
</dbReference>
<name>A0ABP1FHM7_9CHLO</name>
<dbReference type="InterPro" id="IPR036865">
    <property type="entry name" value="CRAL-TRIO_dom_sf"/>
</dbReference>
<evidence type="ECO:0000313" key="2">
    <source>
        <dbReference type="EMBL" id="CAL5219443.1"/>
    </source>
</evidence>
<dbReference type="SUPFAM" id="SSF52087">
    <property type="entry name" value="CRAL/TRIO domain"/>
    <property type="match status" value="1"/>
</dbReference>
<dbReference type="PANTHER" id="PTHR47041:SF5">
    <property type="entry name" value="SEC14 CYTOSOLIC FACTOR FAMILY PROTEIN"/>
    <property type="match status" value="1"/>
</dbReference>
<feature type="domain" description="CRAL-TRIO" evidence="1">
    <location>
        <begin position="206"/>
        <end position="368"/>
    </location>
</feature>
<gene>
    <name evidence="2" type="primary">g1275</name>
    <name evidence="2" type="ORF">VP750_LOCUS1102</name>
</gene>
<comment type="caution">
    <text evidence="2">The sequence shown here is derived from an EMBL/GenBank/DDBJ whole genome shotgun (WGS) entry which is preliminary data.</text>
</comment>
<keyword evidence="3" id="KW-1185">Reference proteome</keyword>
<organism evidence="2 3">
    <name type="scientific">Coccomyxa viridis</name>
    <dbReference type="NCBI Taxonomy" id="1274662"/>
    <lineage>
        <taxon>Eukaryota</taxon>
        <taxon>Viridiplantae</taxon>
        <taxon>Chlorophyta</taxon>
        <taxon>core chlorophytes</taxon>
        <taxon>Trebouxiophyceae</taxon>
        <taxon>Trebouxiophyceae incertae sedis</taxon>
        <taxon>Coccomyxaceae</taxon>
        <taxon>Coccomyxa</taxon>
    </lineage>
</organism>
<sequence>MTFQHGIWKVSRNVAVLGAAYWAADELQMGRMIAEVVCNSAEPSHCVPPTKEGLRPKVADIMPSLGLYFGAVPLTALQPLRHEGGYSRAASSRWQPSCYVAPDATYRAGVEAPASTLKGDTSATRRAAAVAAEQPEIAGAIHKVLEERGVSLPACHFRTPDIELVRYAITVGLLTARTPEERKKVIEAAAQRAQATAEWLESHEFMPQAELSNWVNVVHWAKDDTEGRPVLVVHLQAALKQDAAGAKRAAEAILTHMEYCLQQRMRDDLSGPEQVVVVLDSRGAPTLQFRRLVTAIQNIALTLNRHYPARLYRLYLVDAPAIVHLPVRAIKAMLHPSTSSKILICDSEDERLPVDLTQDSTLHQDGQL</sequence>
<dbReference type="Gene3D" id="3.40.525.10">
    <property type="entry name" value="CRAL-TRIO lipid binding domain"/>
    <property type="match status" value="1"/>
</dbReference>
<dbReference type="PANTHER" id="PTHR47041">
    <property type="entry name" value="SEC14 CYTOSOLIC FACTOR FAMILY PROTEIN / PHOSPHOGLYCERIDE TRANSFER FAMILY PROTEIN"/>
    <property type="match status" value="1"/>
</dbReference>
<evidence type="ECO:0000313" key="3">
    <source>
        <dbReference type="Proteomes" id="UP001497392"/>
    </source>
</evidence>
<accession>A0ABP1FHM7</accession>
<dbReference type="CDD" id="cd00170">
    <property type="entry name" value="SEC14"/>
    <property type="match status" value="1"/>
</dbReference>
<reference evidence="2 3" key="1">
    <citation type="submission" date="2024-06" db="EMBL/GenBank/DDBJ databases">
        <authorList>
            <person name="Kraege A."/>
            <person name="Thomma B."/>
        </authorList>
    </citation>
    <scope>NUCLEOTIDE SEQUENCE [LARGE SCALE GENOMIC DNA]</scope>
</reference>
<dbReference type="Proteomes" id="UP001497392">
    <property type="component" value="Unassembled WGS sequence"/>
</dbReference>
<dbReference type="InterPro" id="IPR001251">
    <property type="entry name" value="CRAL-TRIO_dom"/>
</dbReference>
<protein>
    <submittedName>
        <fullName evidence="2">G1275 protein</fullName>
    </submittedName>
</protein>
<proteinExistence type="predicted"/>
<evidence type="ECO:0000259" key="1">
    <source>
        <dbReference type="PROSITE" id="PS50191"/>
    </source>
</evidence>
<dbReference type="Pfam" id="PF00650">
    <property type="entry name" value="CRAL_TRIO"/>
    <property type="match status" value="1"/>
</dbReference>